<dbReference type="AlphaFoldDB" id="A0A484HKD0"/>
<organism evidence="1">
    <name type="scientific">uncultured Desulfobacteraceae bacterium</name>
    <dbReference type="NCBI Taxonomy" id="218296"/>
    <lineage>
        <taxon>Bacteria</taxon>
        <taxon>Pseudomonadati</taxon>
        <taxon>Thermodesulfobacteriota</taxon>
        <taxon>Desulfobacteria</taxon>
        <taxon>Desulfobacterales</taxon>
        <taxon>Desulfobacteraceae</taxon>
        <taxon>environmental samples</taxon>
    </lineage>
</organism>
<reference evidence="1" key="1">
    <citation type="submission" date="2019-01" db="EMBL/GenBank/DDBJ databases">
        <authorList>
            <consortium name="Genoscope - CEA"/>
            <person name="William W."/>
        </authorList>
    </citation>
    <scope>NUCLEOTIDE SEQUENCE</scope>
    <source>
        <strain evidence="1">CR-1</strain>
    </source>
</reference>
<evidence type="ECO:0008006" key="2">
    <source>
        <dbReference type="Google" id="ProtNLM"/>
    </source>
</evidence>
<proteinExistence type="predicted"/>
<name>A0A484HKD0_9BACT</name>
<sequence>MPNVETLLLTETDGACAYCGIKDYRVLTTHHIEQQEPKNESYDNKIILCHNCHHLHHQNKGPSKDDIVAIKKRLICKVVTQYGVNALKESYRKGFVAAAPYLVNHLVELGFLLQTDVLHSIVTPNHEHGAVQAAAYELTKKGRRFSEKWGFK</sequence>
<evidence type="ECO:0000313" key="1">
    <source>
        <dbReference type="EMBL" id="VEN74864.1"/>
    </source>
</evidence>
<protein>
    <recommendedName>
        <fullName evidence="2">HNH nuclease domain-containing protein</fullName>
    </recommendedName>
</protein>
<gene>
    <name evidence="1" type="ORF">EPICR_50142</name>
</gene>
<dbReference type="EMBL" id="CAACVI010000045">
    <property type="protein sequence ID" value="VEN74864.1"/>
    <property type="molecule type" value="Genomic_DNA"/>
</dbReference>
<accession>A0A484HKD0</accession>